<proteinExistence type="predicted"/>
<evidence type="ECO:0000313" key="2">
    <source>
        <dbReference type="Proteomes" id="UP000236416"/>
    </source>
</evidence>
<accession>A0A2K4MS28</accession>
<sequence>MFLNQHTRAQSLTVDYTMSIMLHGHFERGTHQIPFSLQISQRKDEEASKSIGALLKIKPEVNGGLSLSPELFRMFMMLVVHGALGSLSIDLGPIHRNKAPIIGFHFTGQSAGFHER</sequence>
<protein>
    <submittedName>
        <fullName evidence="1">Uncharacterized protein</fullName>
    </submittedName>
</protein>
<dbReference type="Proteomes" id="UP000236416">
    <property type="component" value="Unassembled WGS sequence"/>
</dbReference>
<keyword evidence="2" id="KW-1185">Reference proteome</keyword>
<evidence type="ECO:0000313" key="1">
    <source>
        <dbReference type="EMBL" id="POA99837.1"/>
    </source>
</evidence>
<dbReference type="EMBL" id="PPTF01000016">
    <property type="protein sequence ID" value="POA99837.1"/>
    <property type="molecule type" value="Genomic_DNA"/>
</dbReference>
<name>A0A2K4MS28_9NEIS</name>
<gene>
    <name evidence="1" type="ORF">C2134_04495</name>
</gene>
<organism evidence="1 2">
    <name type="scientific">Chromobacterium sinusclupearum</name>
    <dbReference type="NCBI Taxonomy" id="2077146"/>
    <lineage>
        <taxon>Bacteria</taxon>
        <taxon>Pseudomonadati</taxon>
        <taxon>Pseudomonadota</taxon>
        <taxon>Betaproteobacteria</taxon>
        <taxon>Neisseriales</taxon>
        <taxon>Chromobacteriaceae</taxon>
        <taxon>Chromobacterium</taxon>
    </lineage>
</organism>
<reference evidence="1 2" key="1">
    <citation type="submission" date="2018-01" db="EMBL/GenBank/DDBJ databases">
        <title>Genomic Sequence of Chromobacterium MWU13-2610 from wild cranberry bogs within the Cape Cod National Seashore.</title>
        <authorList>
            <person name="O'Hara-Hanley K."/>
            <person name="Soby S."/>
            <person name="Harrison A."/>
        </authorList>
    </citation>
    <scope>NUCLEOTIDE SEQUENCE [LARGE SCALE GENOMIC DNA]</scope>
    <source>
        <strain evidence="1 2">MWU13-2610</strain>
    </source>
</reference>
<comment type="caution">
    <text evidence="1">The sequence shown here is derived from an EMBL/GenBank/DDBJ whole genome shotgun (WGS) entry which is preliminary data.</text>
</comment>
<dbReference type="AlphaFoldDB" id="A0A2K4MS28"/>